<feature type="transmembrane region" description="Helical" evidence="1">
    <location>
        <begin position="7"/>
        <end position="26"/>
    </location>
</feature>
<evidence type="ECO:0000313" key="2">
    <source>
        <dbReference type="EMBL" id="KXK60912.1"/>
    </source>
</evidence>
<comment type="caution">
    <text evidence="2">The sequence shown here is derived from an EMBL/GenBank/DDBJ whole genome shotgun (WGS) entry which is preliminary data.</text>
</comment>
<name>A0A136PR31_9ACTN</name>
<keyword evidence="1" id="KW-0472">Membrane</keyword>
<dbReference type="RefSeq" id="WP_083978537.1">
    <property type="nucleotide sequence ID" value="NZ_JBIUBN010000011.1"/>
</dbReference>
<keyword evidence="1" id="KW-0812">Transmembrane</keyword>
<dbReference type="EMBL" id="LRQV01000055">
    <property type="protein sequence ID" value="KXK60912.1"/>
    <property type="molecule type" value="Genomic_DNA"/>
</dbReference>
<dbReference type="Proteomes" id="UP000070620">
    <property type="component" value="Unassembled WGS sequence"/>
</dbReference>
<sequence length="70" mass="8152">MRRTIRHLVVSTVQISGIVIALAFTMTLLFEPGEWRKLAWLTDLLPLLTTIIVLNLLLQLRRLRQQAEKE</sequence>
<keyword evidence="3" id="KW-1185">Reference proteome</keyword>
<feature type="transmembrane region" description="Helical" evidence="1">
    <location>
        <begin position="38"/>
        <end position="58"/>
    </location>
</feature>
<gene>
    <name evidence="2" type="ORF">AWW66_16290</name>
</gene>
<protein>
    <submittedName>
        <fullName evidence="2">Uncharacterized protein</fullName>
    </submittedName>
</protein>
<evidence type="ECO:0000256" key="1">
    <source>
        <dbReference type="SAM" id="Phobius"/>
    </source>
</evidence>
<reference evidence="2 3" key="1">
    <citation type="submission" date="2016-01" db="EMBL/GenBank/DDBJ databases">
        <title>Whole genome sequence and analysis of Micromonospora rosaria DSM 803, which can produce antibacterial substance rosamicin.</title>
        <authorList>
            <person name="Yang H."/>
            <person name="He X."/>
            <person name="Zhu D."/>
        </authorList>
    </citation>
    <scope>NUCLEOTIDE SEQUENCE [LARGE SCALE GENOMIC DNA]</scope>
    <source>
        <strain evidence="2 3">DSM 803</strain>
    </source>
</reference>
<dbReference type="AlphaFoldDB" id="A0A136PR31"/>
<accession>A0A136PR31</accession>
<evidence type="ECO:0000313" key="3">
    <source>
        <dbReference type="Proteomes" id="UP000070620"/>
    </source>
</evidence>
<keyword evidence="1" id="KW-1133">Transmembrane helix</keyword>
<proteinExistence type="predicted"/>
<dbReference type="OrthoDB" id="9919885at2"/>
<organism evidence="2 3">
    <name type="scientific">Micromonospora rosaria</name>
    <dbReference type="NCBI Taxonomy" id="47874"/>
    <lineage>
        <taxon>Bacteria</taxon>
        <taxon>Bacillati</taxon>
        <taxon>Actinomycetota</taxon>
        <taxon>Actinomycetes</taxon>
        <taxon>Micromonosporales</taxon>
        <taxon>Micromonosporaceae</taxon>
        <taxon>Micromonospora</taxon>
    </lineage>
</organism>